<dbReference type="EMBL" id="JAUESC010000001">
    <property type="protein sequence ID" value="KAK0607683.1"/>
    <property type="molecule type" value="Genomic_DNA"/>
</dbReference>
<reference evidence="1" key="2">
    <citation type="submission" date="2023-06" db="EMBL/GenBank/DDBJ databases">
        <authorList>
            <person name="Swenson N.G."/>
            <person name="Wegrzyn J.L."/>
            <person name="Mcevoy S.L."/>
        </authorList>
    </citation>
    <scope>NUCLEOTIDE SEQUENCE</scope>
    <source>
        <strain evidence="1">NS2018</strain>
        <tissue evidence="1">Leaf</tissue>
    </source>
</reference>
<evidence type="ECO:0000313" key="1">
    <source>
        <dbReference type="EMBL" id="KAK0607683.1"/>
    </source>
</evidence>
<reference evidence="1" key="1">
    <citation type="journal article" date="2022" name="Plant J.">
        <title>Strategies of tolerance reflected in two North American maple genomes.</title>
        <authorList>
            <person name="McEvoy S.L."/>
            <person name="Sezen U.U."/>
            <person name="Trouern-Trend A."/>
            <person name="McMahon S.M."/>
            <person name="Schaberg P.G."/>
            <person name="Yang J."/>
            <person name="Wegrzyn J.L."/>
            <person name="Swenson N.G."/>
        </authorList>
    </citation>
    <scope>NUCLEOTIDE SEQUENCE</scope>
    <source>
        <strain evidence="1">NS2018</strain>
    </source>
</reference>
<proteinExistence type="predicted"/>
<evidence type="ECO:0000313" key="2">
    <source>
        <dbReference type="Proteomes" id="UP001168877"/>
    </source>
</evidence>
<dbReference type="AlphaFoldDB" id="A0AA39TT77"/>
<name>A0AA39TT77_ACESA</name>
<comment type="caution">
    <text evidence="1">The sequence shown here is derived from an EMBL/GenBank/DDBJ whole genome shotgun (WGS) entry which is preliminary data.</text>
</comment>
<organism evidence="1 2">
    <name type="scientific">Acer saccharum</name>
    <name type="common">Sugar maple</name>
    <dbReference type="NCBI Taxonomy" id="4024"/>
    <lineage>
        <taxon>Eukaryota</taxon>
        <taxon>Viridiplantae</taxon>
        <taxon>Streptophyta</taxon>
        <taxon>Embryophyta</taxon>
        <taxon>Tracheophyta</taxon>
        <taxon>Spermatophyta</taxon>
        <taxon>Magnoliopsida</taxon>
        <taxon>eudicotyledons</taxon>
        <taxon>Gunneridae</taxon>
        <taxon>Pentapetalae</taxon>
        <taxon>rosids</taxon>
        <taxon>malvids</taxon>
        <taxon>Sapindales</taxon>
        <taxon>Sapindaceae</taxon>
        <taxon>Hippocastanoideae</taxon>
        <taxon>Acereae</taxon>
        <taxon>Acer</taxon>
    </lineage>
</organism>
<dbReference type="Proteomes" id="UP001168877">
    <property type="component" value="Unassembled WGS sequence"/>
</dbReference>
<gene>
    <name evidence="1" type="ORF">LWI29_018581</name>
</gene>
<protein>
    <submittedName>
        <fullName evidence="1">Uncharacterized protein</fullName>
    </submittedName>
</protein>
<sequence length="91" mass="10014">MDVDDWRSLMDDVMEMCTMEIDEGSSSCDKDPSARQDILHNTFSSAPKPKVSTMTPPKGAFGFDDVPVDMEVWRQMSKVVGGGERVAVEGV</sequence>
<accession>A0AA39TT77</accession>
<keyword evidence="2" id="KW-1185">Reference proteome</keyword>